<evidence type="ECO:0000313" key="12">
    <source>
        <dbReference type="Proteomes" id="UP000444721"/>
    </source>
</evidence>
<accession>A0A6A5C1K5</accession>
<dbReference type="InterPro" id="IPR027417">
    <property type="entry name" value="P-loop_NTPase"/>
</dbReference>
<dbReference type="CDD" id="cd23767">
    <property type="entry name" value="IQCD"/>
    <property type="match status" value="1"/>
</dbReference>
<dbReference type="SMART" id="SM00015">
    <property type="entry name" value="IQ"/>
    <property type="match status" value="13"/>
</dbReference>
<dbReference type="PANTHER" id="PTHR22706">
    <property type="entry name" value="ASSEMBLY FACTOR FOR SPINDLE MICROTUBULES"/>
    <property type="match status" value="1"/>
</dbReference>
<keyword evidence="4" id="KW-0677">Repeat</keyword>
<keyword evidence="6" id="KW-0112">Calmodulin-binding</keyword>
<dbReference type="Gene3D" id="1.20.5.190">
    <property type="match status" value="3"/>
</dbReference>
<keyword evidence="5" id="KW-0498">Mitosis</keyword>
<feature type="compositionally biased region" description="Low complexity" evidence="9">
    <location>
        <begin position="368"/>
        <end position="394"/>
    </location>
</feature>
<keyword evidence="12" id="KW-1185">Reference proteome</keyword>
<dbReference type="Pfam" id="PF15780">
    <property type="entry name" value="ASH"/>
    <property type="match status" value="1"/>
</dbReference>
<dbReference type="PANTHER" id="PTHR22706:SF1">
    <property type="entry name" value="ASSEMBLY FACTOR FOR SPINDLE MICROTUBULES"/>
    <property type="match status" value="1"/>
</dbReference>
<feature type="region of interest" description="Disordered" evidence="9">
    <location>
        <begin position="368"/>
        <end position="399"/>
    </location>
</feature>
<dbReference type="GO" id="GO:0051301">
    <property type="term" value="P:cell division"/>
    <property type="evidence" value="ECO:0007669"/>
    <property type="project" value="UniProtKB-KW"/>
</dbReference>
<dbReference type="InterPro" id="IPR016024">
    <property type="entry name" value="ARM-type_fold"/>
</dbReference>
<sequence>MEPRINHNTSSFMASSFQHSQQMLPNATPLPMQQPHGTTTATAPTSFSLNTSFNSSGMTVIMKPNTTSSNHHRASLFNKQYIVERSADRSLLLDSRSSISPNSFIITDKENISSISNMNELNTSVHSTSAIVDSLKTTTCSKAPLSSNGIPPLSNPLSTNHVHHHPNNMMNPMTESSSLHNHHRPTLVLKQFANKVFLDFGKVKMNSVCVSQLFVANPTSKEQEIAVEKLPVQYGFTLREVVYRIPPLCDDFVISIQWTPSQLGKVNGQLIFLWNTRFRFCVNLIGEAIPESRVNTGTSRKPSRVTTLTNSSRMVKGIKSSVNDDTFNMSTCNISAILPPQNGLASTDQSILSNIPIVPIHTASTNTSSMTSMSTSCNSATSHSTTSSATTGTSQPSLLTRRTQQSLIHRTSVLEQRTQMGSSVPPLRASSKITKPEKMKRENQTMLNHSKTLTVVTQNKNSSSLKDNMASTTQKRIIQSTARSEIQKILERQRELERALPVGMPQLVHELKNFGIGIHQISLIQGYKDIRVAMLLQWVHAVLEKYENLPSKYKVWNFSSLALKTEEELVFALISNQYRLPSPLPLSEILPKDEERDYLHHYQYSENGCWSASFSPTKLKTRPEISDKEYNEHEMVCKIGHLFNTLYQQKEQVVRTKALVVIQNWMLTVYWKRRLQVLRESSLIVEARVRALLEISKLERMREERKQRVLMELTSRLQGMARGYLARRALKKEKTRTIVQQAVFRSFLTQRSKFECTQSALSIQALMRMFLTRESHLDDKYDLVMCQAVIRAFLTRKQFYLDYAEVLEYNNMLEMEAFEKYVNDSIENYDENVILHQALVKGSLCRSQFTHSLQAITEIQSVMRQKKAQNTFKNMKQDITTIQALSRRVLERRKYHKEKERINTQQALVRGLLAREEERVGESRVVSMQSLIRRRRHEMILDASIKQTTTMQSLIRRFFNECDCLIDQYRAFIFQAISQGHVARRNKLESIQNLISLQALIRGRLVRKSRDTSMESVSMVQRSMRDCILRKHYSRFVEMMKMIQSSIRSYSAQQQKYESISAVMNIQSAIRGFTQRKACCENISSITSLQSSIRGHTEQRKAKLAFESILSLQASLRGKGCRESMLDDLYDITLSQAIMKGVLSRYSFTFEVFEIVKFQSLIRGYLERKRKDKQQECITTMQSLARAYLKQESIEDDKYDVSISQSIIRGYLERKKLKQERQALLNYQALVRSYLSNRFFNHIKRISSTMHSAATTIQKVFRGFMVRKSNAVQVNIIRQRIQHLTENIDERKKLKNRTQKALEVLLKSNSVNQVMSACASLATTTKWSDNCCESLVTNGAVPILYTFIKMLNRSKPHMDLLIHILDILLHLTRIKYLNCLVHEKNEYFDILFDQAQIYREKEEIFMRAITLIKKADPKRLKSVKDHLLKRCTSVSRLMERKYTTEKKSMKTAQNHLNSSALNSSSLNISLNDSSILLNRKHNTSSNNHNTSGVGRSAASSLVIAFENIAELIDMLNKLK</sequence>
<keyword evidence="7" id="KW-0175">Coiled coil</keyword>
<dbReference type="GO" id="GO:0000922">
    <property type="term" value="C:spindle pole"/>
    <property type="evidence" value="ECO:0007669"/>
    <property type="project" value="TreeGrafter"/>
</dbReference>
<feature type="region of interest" description="Disordered" evidence="9">
    <location>
        <begin position="25"/>
        <end position="46"/>
    </location>
</feature>
<dbReference type="VEuPathDB" id="AmoebaDB:NF0027150"/>
<evidence type="ECO:0000256" key="8">
    <source>
        <dbReference type="ARBA" id="ARBA00023306"/>
    </source>
</evidence>
<feature type="compositionally biased region" description="Polar residues" evidence="9">
    <location>
        <begin position="35"/>
        <end position="44"/>
    </location>
</feature>
<dbReference type="PROSITE" id="PS50096">
    <property type="entry name" value="IQ"/>
    <property type="match status" value="8"/>
</dbReference>
<dbReference type="VEuPathDB" id="AmoebaDB:FDP41_013135"/>
<dbReference type="InterPro" id="IPR051185">
    <property type="entry name" value="ASPM"/>
</dbReference>
<dbReference type="SUPFAM" id="SSF52540">
    <property type="entry name" value="P-loop containing nucleoside triphosphate hydrolases"/>
    <property type="match status" value="2"/>
</dbReference>
<evidence type="ECO:0000256" key="9">
    <source>
        <dbReference type="SAM" id="MobiDB-lite"/>
    </source>
</evidence>
<dbReference type="Proteomes" id="UP000444721">
    <property type="component" value="Unassembled WGS sequence"/>
</dbReference>
<evidence type="ECO:0000256" key="2">
    <source>
        <dbReference type="ARBA" id="ARBA00022490"/>
    </source>
</evidence>
<dbReference type="EMBL" id="VFQX01000017">
    <property type="protein sequence ID" value="KAF0980652.1"/>
    <property type="molecule type" value="Genomic_DNA"/>
</dbReference>
<evidence type="ECO:0000256" key="4">
    <source>
        <dbReference type="ARBA" id="ARBA00022737"/>
    </source>
</evidence>
<dbReference type="InterPro" id="IPR000048">
    <property type="entry name" value="IQ_motif_EF-hand-BS"/>
</dbReference>
<evidence type="ECO:0000313" key="11">
    <source>
        <dbReference type="EMBL" id="KAF0980652.1"/>
    </source>
</evidence>
<reference evidence="11 12" key="1">
    <citation type="journal article" date="2019" name="Sci. Rep.">
        <title>Nanopore sequencing improves the draft genome of the human pathogenic amoeba Naegleria fowleri.</title>
        <authorList>
            <person name="Liechti N."/>
            <person name="Schurch N."/>
            <person name="Bruggmann R."/>
            <person name="Wittwer M."/>
        </authorList>
    </citation>
    <scope>NUCLEOTIDE SEQUENCE [LARGE SCALE GENOMIC DNA]</scope>
    <source>
        <strain evidence="11 12">ATCC 30894</strain>
    </source>
</reference>
<dbReference type="RefSeq" id="XP_044565365.1">
    <property type="nucleotide sequence ID" value="XM_044703732.1"/>
</dbReference>
<organism evidence="11 12">
    <name type="scientific">Naegleria fowleri</name>
    <name type="common">Brain eating amoeba</name>
    <dbReference type="NCBI Taxonomy" id="5763"/>
    <lineage>
        <taxon>Eukaryota</taxon>
        <taxon>Discoba</taxon>
        <taxon>Heterolobosea</taxon>
        <taxon>Tetramitia</taxon>
        <taxon>Eutetramitia</taxon>
        <taxon>Vahlkampfiidae</taxon>
        <taxon>Naegleria</taxon>
    </lineage>
</organism>
<dbReference type="InterPro" id="IPR031549">
    <property type="entry name" value="ASH"/>
</dbReference>
<dbReference type="GO" id="GO:0051295">
    <property type="term" value="P:establishment of meiotic spindle localization"/>
    <property type="evidence" value="ECO:0007669"/>
    <property type="project" value="TreeGrafter"/>
</dbReference>
<keyword evidence="8" id="KW-0131">Cell cycle</keyword>
<comment type="subcellular location">
    <subcellularLocation>
        <location evidence="1">Cytoplasm</location>
    </subcellularLocation>
</comment>
<dbReference type="GeneID" id="68120350"/>
<evidence type="ECO:0000256" key="6">
    <source>
        <dbReference type="ARBA" id="ARBA00022860"/>
    </source>
</evidence>
<keyword evidence="3" id="KW-0132">Cell division</keyword>
<dbReference type="VEuPathDB" id="AmoebaDB:NF0027180"/>
<protein>
    <recommendedName>
        <fullName evidence="10">Abnormal spindle-like microcephaly-associated protein ASH domain-containing protein</fullName>
    </recommendedName>
</protein>
<dbReference type="Gene3D" id="1.25.10.10">
    <property type="entry name" value="Leucine-rich Repeat Variant"/>
    <property type="match status" value="1"/>
</dbReference>
<dbReference type="VEuPathDB" id="AmoebaDB:NF0027170"/>
<evidence type="ECO:0000256" key="7">
    <source>
        <dbReference type="ARBA" id="ARBA00023054"/>
    </source>
</evidence>
<dbReference type="GO" id="GO:0005516">
    <property type="term" value="F:calmodulin binding"/>
    <property type="evidence" value="ECO:0007669"/>
    <property type="project" value="UniProtKB-KW"/>
</dbReference>
<dbReference type="VEuPathDB" id="AmoebaDB:NF0027160"/>
<dbReference type="GO" id="GO:0005737">
    <property type="term" value="C:cytoplasm"/>
    <property type="evidence" value="ECO:0007669"/>
    <property type="project" value="UniProtKB-SubCell"/>
</dbReference>
<dbReference type="GO" id="GO:0007051">
    <property type="term" value="P:spindle organization"/>
    <property type="evidence" value="ECO:0007669"/>
    <property type="project" value="TreeGrafter"/>
</dbReference>
<proteinExistence type="predicted"/>
<keyword evidence="2" id="KW-0963">Cytoplasm</keyword>
<evidence type="ECO:0000256" key="1">
    <source>
        <dbReference type="ARBA" id="ARBA00004496"/>
    </source>
</evidence>
<dbReference type="GO" id="GO:0000278">
    <property type="term" value="P:mitotic cell cycle"/>
    <property type="evidence" value="ECO:0007669"/>
    <property type="project" value="TreeGrafter"/>
</dbReference>
<dbReference type="InterPro" id="IPR011989">
    <property type="entry name" value="ARM-like"/>
</dbReference>
<evidence type="ECO:0000259" key="10">
    <source>
        <dbReference type="Pfam" id="PF15780"/>
    </source>
</evidence>
<dbReference type="SUPFAM" id="SSF48371">
    <property type="entry name" value="ARM repeat"/>
    <property type="match status" value="1"/>
</dbReference>
<gene>
    <name evidence="11" type="ORF">FDP41_013135</name>
</gene>
<dbReference type="OrthoDB" id="2148418at2759"/>
<name>A0A6A5C1K5_NAEFO</name>
<evidence type="ECO:0000256" key="3">
    <source>
        <dbReference type="ARBA" id="ARBA00022618"/>
    </source>
</evidence>
<comment type="caution">
    <text evidence="11">The sequence shown here is derived from an EMBL/GenBank/DDBJ whole genome shotgun (WGS) entry which is preliminary data.</text>
</comment>
<feature type="domain" description="Abnormal spindle-like microcephaly-associated protein ASH" evidence="10">
    <location>
        <begin position="185"/>
        <end position="278"/>
    </location>
</feature>
<dbReference type="OMA" id="WNTRFRF"/>
<dbReference type="VEuPathDB" id="AmoebaDB:NfTy_035670"/>
<dbReference type="Pfam" id="PF00612">
    <property type="entry name" value="IQ"/>
    <property type="match status" value="3"/>
</dbReference>
<evidence type="ECO:0000256" key="5">
    <source>
        <dbReference type="ARBA" id="ARBA00022776"/>
    </source>
</evidence>